<gene>
    <name evidence="1" type="ORF">PDM29_15270</name>
</gene>
<proteinExistence type="predicted"/>
<protein>
    <recommendedName>
        <fullName evidence="3">Leucine-rich repeat domain-containing protein</fullName>
    </recommendedName>
</protein>
<evidence type="ECO:0000313" key="1">
    <source>
        <dbReference type="EMBL" id="WNH51693.1"/>
    </source>
</evidence>
<dbReference type="Proteomes" id="UP001302072">
    <property type="component" value="Chromosome"/>
</dbReference>
<reference evidence="1 2" key="1">
    <citation type="submission" date="2022-12" db="EMBL/GenBank/DDBJ databases">
        <title>Two new species, Stenotrophomonas aracearum and Stenotrophomonas oahuensis, isolated from Anthurium (Araceae family) in Hawaii.</title>
        <authorList>
            <person name="Chunag S.C."/>
            <person name="Dobhal S."/>
            <person name="Alvarez A."/>
            <person name="Arif M."/>
        </authorList>
    </citation>
    <scope>NUCLEOTIDE SEQUENCE [LARGE SCALE GENOMIC DNA]</scope>
    <source>
        <strain evidence="1 2">A5586</strain>
    </source>
</reference>
<organism evidence="1 2">
    <name type="scientific">Stenotrophomonas oahuensis</name>
    <dbReference type="NCBI Taxonomy" id="3003271"/>
    <lineage>
        <taxon>Bacteria</taxon>
        <taxon>Pseudomonadati</taxon>
        <taxon>Pseudomonadota</taxon>
        <taxon>Gammaproteobacteria</taxon>
        <taxon>Lysobacterales</taxon>
        <taxon>Lysobacteraceae</taxon>
        <taxon>Stenotrophomonas</taxon>
    </lineage>
</organism>
<keyword evidence="2" id="KW-1185">Reference proteome</keyword>
<dbReference type="EMBL" id="CP115541">
    <property type="protein sequence ID" value="WNH51693.1"/>
    <property type="molecule type" value="Genomic_DNA"/>
</dbReference>
<dbReference type="Gene3D" id="3.80.10.10">
    <property type="entry name" value="Ribonuclease Inhibitor"/>
    <property type="match status" value="1"/>
</dbReference>
<dbReference type="RefSeq" id="WP_311190924.1">
    <property type="nucleotide sequence ID" value="NZ_CP115541.1"/>
</dbReference>
<evidence type="ECO:0000313" key="2">
    <source>
        <dbReference type="Proteomes" id="UP001302072"/>
    </source>
</evidence>
<sequence>MPIAREGRFLLNHDAYLGGTRLGLESSMIEACIEEVQSRNYLDVFGSPSFGFNETSLDALEQLPNLRHVWFWDIHLKNIDGLYALQQLESFGIHPRRPPIAFERLPSLREMVWEYRARDTGVETLSLEMLHLWRYAPKHASFAGLQLPTTLQELGLHWCNPASLEGLPVLPNVRRLGIHQCRNMSSLAAVPDLFPALEHLVVDACGRMKVEEGERLVARMPGLKHAFVQKRVVT</sequence>
<name>A0ABY9YLX6_9GAMM</name>
<evidence type="ECO:0008006" key="3">
    <source>
        <dbReference type="Google" id="ProtNLM"/>
    </source>
</evidence>
<dbReference type="InterPro" id="IPR032675">
    <property type="entry name" value="LRR_dom_sf"/>
</dbReference>
<accession>A0ABY9YLX6</accession>
<dbReference type="SUPFAM" id="SSF52058">
    <property type="entry name" value="L domain-like"/>
    <property type="match status" value="1"/>
</dbReference>